<gene>
    <name evidence="2" type="ORF">D9R08_05420</name>
</gene>
<evidence type="ECO:0000313" key="2">
    <source>
        <dbReference type="EMBL" id="RMA43074.1"/>
    </source>
</evidence>
<protein>
    <submittedName>
        <fullName evidence="2">Uncharacterized protein</fullName>
    </submittedName>
</protein>
<reference evidence="2 3" key="1">
    <citation type="submission" date="2018-10" db="EMBL/GenBank/DDBJ databases">
        <authorList>
            <person name="Jung H.S."/>
            <person name="Jeon C.O."/>
        </authorList>
    </citation>
    <scope>NUCLEOTIDE SEQUENCE [LARGE SCALE GENOMIC DNA]</scope>
    <source>
        <strain evidence="2 3">MA-7-27</strain>
    </source>
</reference>
<sequence length="61" mass="6515">MSAPDTDVQKQAKRHRGALFGIAGVVVFAVLLFLLFLTIATDPDETGFGAELDEPATERAP</sequence>
<keyword evidence="1" id="KW-0812">Transmembrane</keyword>
<keyword evidence="3" id="KW-1185">Reference proteome</keyword>
<comment type="caution">
    <text evidence="2">The sequence shown here is derived from an EMBL/GenBank/DDBJ whole genome shotgun (WGS) entry which is preliminary data.</text>
</comment>
<proteinExistence type="predicted"/>
<evidence type="ECO:0000313" key="3">
    <source>
        <dbReference type="Proteomes" id="UP000281343"/>
    </source>
</evidence>
<feature type="transmembrane region" description="Helical" evidence="1">
    <location>
        <begin position="18"/>
        <end position="40"/>
    </location>
</feature>
<name>A0A3L9Y2K3_9RHOB</name>
<keyword evidence="1" id="KW-1133">Transmembrane helix</keyword>
<dbReference type="RefSeq" id="WP_121897009.1">
    <property type="nucleotide sequence ID" value="NZ_RCNT01000002.1"/>
</dbReference>
<dbReference type="Proteomes" id="UP000281343">
    <property type="component" value="Unassembled WGS sequence"/>
</dbReference>
<organism evidence="2 3">
    <name type="scientific">Rhodophyticola porphyridii</name>
    <dbReference type="NCBI Taxonomy" id="1852017"/>
    <lineage>
        <taxon>Bacteria</taxon>
        <taxon>Pseudomonadati</taxon>
        <taxon>Pseudomonadota</taxon>
        <taxon>Alphaproteobacteria</taxon>
        <taxon>Rhodobacterales</taxon>
        <taxon>Roseobacteraceae</taxon>
        <taxon>Rhodophyticola</taxon>
    </lineage>
</organism>
<accession>A0A3L9Y2K3</accession>
<keyword evidence="1" id="KW-0472">Membrane</keyword>
<dbReference type="EMBL" id="RCNT01000002">
    <property type="protein sequence ID" value="RMA43074.1"/>
    <property type="molecule type" value="Genomic_DNA"/>
</dbReference>
<evidence type="ECO:0000256" key="1">
    <source>
        <dbReference type="SAM" id="Phobius"/>
    </source>
</evidence>
<dbReference type="AlphaFoldDB" id="A0A3L9Y2K3"/>